<dbReference type="InParanoid" id="A0A2H3D826"/>
<keyword evidence="2" id="KW-1185">Reference proteome</keyword>
<evidence type="ECO:0000313" key="1">
    <source>
        <dbReference type="EMBL" id="PBK90260.1"/>
    </source>
</evidence>
<name>A0A2H3D826_ARMGA</name>
<dbReference type="EMBL" id="KZ293666">
    <property type="protein sequence ID" value="PBK90260.1"/>
    <property type="molecule type" value="Genomic_DNA"/>
</dbReference>
<protein>
    <submittedName>
        <fullName evidence="1">Uncharacterized protein</fullName>
    </submittedName>
</protein>
<evidence type="ECO:0000313" key="2">
    <source>
        <dbReference type="Proteomes" id="UP000217790"/>
    </source>
</evidence>
<dbReference type="AlphaFoldDB" id="A0A2H3D826"/>
<organism evidence="1 2">
    <name type="scientific">Armillaria gallica</name>
    <name type="common">Bulbous honey fungus</name>
    <name type="synonym">Armillaria bulbosa</name>
    <dbReference type="NCBI Taxonomy" id="47427"/>
    <lineage>
        <taxon>Eukaryota</taxon>
        <taxon>Fungi</taxon>
        <taxon>Dikarya</taxon>
        <taxon>Basidiomycota</taxon>
        <taxon>Agaricomycotina</taxon>
        <taxon>Agaricomycetes</taxon>
        <taxon>Agaricomycetidae</taxon>
        <taxon>Agaricales</taxon>
        <taxon>Marasmiineae</taxon>
        <taxon>Physalacriaceae</taxon>
        <taxon>Armillaria</taxon>
    </lineage>
</organism>
<gene>
    <name evidence="1" type="ORF">ARMGADRAFT_1032800</name>
</gene>
<proteinExistence type="predicted"/>
<reference evidence="2" key="1">
    <citation type="journal article" date="2017" name="Nat. Ecol. Evol.">
        <title>Genome expansion and lineage-specific genetic innovations in the forest pathogenic fungi Armillaria.</title>
        <authorList>
            <person name="Sipos G."/>
            <person name="Prasanna A.N."/>
            <person name="Walter M.C."/>
            <person name="O'Connor E."/>
            <person name="Balint B."/>
            <person name="Krizsan K."/>
            <person name="Kiss B."/>
            <person name="Hess J."/>
            <person name="Varga T."/>
            <person name="Slot J."/>
            <person name="Riley R."/>
            <person name="Boka B."/>
            <person name="Rigling D."/>
            <person name="Barry K."/>
            <person name="Lee J."/>
            <person name="Mihaltcheva S."/>
            <person name="LaButti K."/>
            <person name="Lipzen A."/>
            <person name="Waldron R."/>
            <person name="Moloney N.M."/>
            <person name="Sperisen C."/>
            <person name="Kredics L."/>
            <person name="Vagvoelgyi C."/>
            <person name="Patrignani A."/>
            <person name="Fitzpatrick D."/>
            <person name="Nagy I."/>
            <person name="Doyle S."/>
            <person name="Anderson J.B."/>
            <person name="Grigoriev I.V."/>
            <person name="Gueldener U."/>
            <person name="Muensterkoetter M."/>
            <person name="Nagy L.G."/>
        </authorList>
    </citation>
    <scope>NUCLEOTIDE SEQUENCE [LARGE SCALE GENOMIC DNA]</scope>
    <source>
        <strain evidence="2">Ar21-2</strain>
    </source>
</reference>
<sequence length="231" mass="25949">MGGATLEGCVPDSLLKKCSLEVFLPRREHDCGVVEVRDGKDQLDRLLLAAVATRRRNASVMERTSLPILVKRDIQACVDALLGLFGVSYNIACICYEIRWRIQSRKRTHLACYRLLEKRGYDICQGWLVGQNACERHELGDYGRRRPYEQFYDHDLPVALCAKTFLCLDGKRSGQDCHEDKGLGGQLATISLRDVEVVVVVVMRQGEVEVRVTGPVAFFPFPPSVLELPGL</sequence>
<accession>A0A2H3D826</accession>
<dbReference type="Proteomes" id="UP000217790">
    <property type="component" value="Unassembled WGS sequence"/>
</dbReference>